<dbReference type="Proteomes" id="UP000636956">
    <property type="component" value="Unassembled WGS sequence"/>
</dbReference>
<dbReference type="GO" id="GO:0003677">
    <property type="term" value="F:DNA binding"/>
    <property type="evidence" value="ECO:0007669"/>
    <property type="project" value="UniProtKB-KW"/>
</dbReference>
<dbReference type="Gene3D" id="1.10.10.10">
    <property type="entry name" value="Winged helix-like DNA-binding domain superfamily/Winged helix DNA-binding domain"/>
    <property type="match status" value="1"/>
</dbReference>
<dbReference type="AlphaFoldDB" id="A0A917PR50"/>
<comment type="caution">
    <text evidence="5">The sequence shown here is derived from an EMBL/GenBank/DDBJ whole genome shotgun (WGS) entry which is preliminary data.</text>
</comment>
<keyword evidence="2" id="KW-0238">DNA-binding</keyword>
<organism evidence="5 6">
    <name type="scientific">Agromyces bauzanensis</name>
    <dbReference type="NCBI Taxonomy" id="1308924"/>
    <lineage>
        <taxon>Bacteria</taxon>
        <taxon>Bacillati</taxon>
        <taxon>Actinomycetota</taxon>
        <taxon>Actinomycetes</taxon>
        <taxon>Micrococcales</taxon>
        <taxon>Microbacteriaceae</taxon>
        <taxon>Agromyces</taxon>
    </lineage>
</organism>
<dbReference type="GO" id="GO:0006355">
    <property type="term" value="P:regulation of DNA-templated transcription"/>
    <property type="evidence" value="ECO:0007669"/>
    <property type="project" value="InterPro"/>
</dbReference>
<reference evidence="5" key="2">
    <citation type="submission" date="2020-09" db="EMBL/GenBank/DDBJ databases">
        <authorList>
            <person name="Sun Q."/>
            <person name="Zhou Y."/>
        </authorList>
    </citation>
    <scope>NUCLEOTIDE SEQUENCE</scope>
    <source>
        <strain evidence="5">CGMCC 1.8984</strain>
    </source>
</reference>
<dbReference type="SUPFAM" id="SSF46894">
    <property type="entry name" value="C-terminal effector domain of the bipartite response regulators"/>
    <property type="match status" value="1"/>
</dbReference>
<keyword evidence="6" id="KW-1185">Reference proteome</keyword>
<evidence type="ECO:0000313" key="5">
    <source>
        <dbReference type="EMBL" id="GGJ87942.1"/>
    </source>
</evidence>
<dbReference type="PROSITE" id="PS50043">
    <property type="entry name" value="HTH_LUXR_2"/>
    <property type="match status" value="1"/>
</dbReference>
<proteinExistence type="predicted"/>
<dbReference type="PRINTS" id="PR00038">
    <property type="entry name" value="HTHLUXR"/>
</dbReference>
<protein>
    <submittedName>
        <fullName evidence="5">Helix-turn-helix transcriptional regulator</fullName>
    </submittedName>
</protein>
<dbReference type="InterPro" id="IPR016032">
    <property type="entry name" value="Sig_transdc_resp-reg_C-effctor"/>
</dbReference>
<dbReference type="PROSITE" id="PS00622">
    <property type="entry name" value="HTH_LUXR_1"/>
    <property type="match status" value="1"/>
</dbReference>
<dbReference type="SUPFAM" id="SSF48452">
    <property type="entry name" value="TPR-like"/>
    <property type="match status" value="2"/>
</dbReference>
<dbReference type="SMART" id="SM00421">
    <property type="entry name" value="HTH_LUXR"/>
    <property type="match status" value="1"/>
</dbReference>
<evidence type="ECO:0000313" key="6">
    <source>
        <dbReference type="Proteomes" id="UP000636956"/>
    </source>
</evidence>
<evidence type="ECO:0000256" key="3">
    <source>
        <dbReference type="ARBA" id="ARBA00023163"/>
    </source>
</evidence>
<dbReference type="PANTHER" id="PTHR44688:SF16">
    <property type="entry name" value="DNA-BINDING TRANSCRIPTIONAL ACTIVATOR DEVR_DOSR"/>
    <property type="match status" value="1"/>
</dbReference>
<evidence type="ECO:0000256" key="2">
    <source>
        <dbReference type="ARBA" id="ARBA00023125"/>
    </source>
</evidence>
<dbReference type="Pfam" id="PF00196">
    <property type="entry name" value="GerE"/>
    <property type="match status" value="1"/>
</dbReference>
<evidence type="ECO:0000256" key="1">
    <source>
        <dbReference type="ARBA" id="ARBA00023015"/>
    </source>
</evidence>
<keyword evidence="1" id="KW-0805">Transcription regulation</keyword>
<sequence>MDAPTALDRGRAAYQGHHWSEAIAALDQAEHENTIAPQDLEHLATALLLVGRAEDGVDALTRAHEAFLGAQDVVGATRCAAWLGMHLMDLGDRARSAGWFARAQRLVEPGPASGPGEGFQLIPEALGALYTGDGARAAVAFERAASFAHRLDDADLMALSHLGLGQAKIMMGDPAAGLMLLDEVMVAVTAGEISPIPSGIVYCTVLQCCRLTFDLRRAHEWTRALDHWCEARPDMIAFSGQCQAQRAALFILHGAWVDALAAAASARERAARGDHDGQFSAWYQDGEVRRLRGELDLAESSYERAAQTGYEPQPGLALLRLAQGETTLAQSLIRGAIDRADPSERRWMLPAVVEIELAAGDVTAARTVADELDALQRTSPMPMMQAIVDQAEAALRLEEGDARAALVQARRAWTRWRELDVPYEAARCRVLAAGACRVLGDEPSASMELDAARSVFVGLDARQALGAVEVLMASEPPGRAGGLTAREAEVLRLVAAGKTNRLIALDLYLSEKTVARHLSNIFAKLGVSSRSAATAYAYRHGMAD</sequence>
<evidence type="ECO:0000259" key="4">
    <source>
        <dbReference type="PROSITE" id="PS50043"/>
    </source>
</evidence>
<dbReference type="InterPro" id="IPR000792">
    <property type="entry name" value="Tscrpt_reg_LuxR_C"/>
</dbReference>
<dbReference type="PANTHER" id="PTHR44688">
    <property type="entry name" value="DNA-BINDING TRANSCRIPTIONAL ACTIVATOR DEVR_DOSR"/>
    <property type="match status" value="1"/>
</dbReference>
<reference evidence="5" key="1">
    <citation type="journal article" date="2014" name="Int. J. Syst. Evol. Microbiol.">
        <title>Complete genome sequence of Corynebacterium casei LMG S-19264T (=DSM 44701T), isolated from a smear-ripened cheese.</title>
        <authorList>
            <consortium name="US DOE Joint Genome Institute (JGI-PGF)"/>
            <person name="Walter F."/>
            <person name="Albersmeier A."/>
            <person name="Kalinowski J."/>
            <person name="Ruckert C."/>
        </authorList>
    </citation>
    <scope>NUCLEOTIDE SEQUENCE</scope>
    <source>
        <strain evidence="5">CGMCC 1.8984</strain>
    </source>
</reference>
<accession>A0A917PR50</accession>
<dbReference type="Gene3D" id="1.25.40.10">
    <property type="entry name" value="Tetratricopeptide repeat domain"/>
    <property type="match status" value="1"/>
</dbReference>
<dbReference type="RefSeq" id="WP_188744050.1">
    <property type="nucleotide sequence ID" value="NZ_BAABFW010000005.1"/>
</dbReference>
<dbReference type="InterPro" id="IPR011990">
    <property type="entry name" value="TPR-like_helical_dom_sf"/>
</dbReference>
<gene>
    <name evidence="5" type="ORF">GCM10011372_28130</name>
</gene>
<keyword evidence="3" id="KW-0804">Transcription</keyword>
<feature type="domain" description="HTH luxR-type" evidence="4">
    <location>
        <begin position="476"/>
        <end position="541"/>
    </location>
</feature>
<name>A0A917PR50_9MICO</name>
<dbReference type="EMBL" id="BMMD01000017">
    <property type="protein sequence ID" value="GGJ87942.1"/>
    <property type="molecule type" value="Genomic_DNA"/>
</dbReference>
<dbReference type="CDD" id="cd06170">
    <property type="entry name" value="LuxR_C_like"/>
    <property type="match status" value="1"/>
</dbReference>
<dbReference type="InterPro" id="IPR036388">
    <property type="entry name" value="WH-like_DNA-bd_sf"/>
</dbReference>